<feature type="transmembrane region" description="Helical" evidence="1">
    <location>
        <begin position="12"/>
        <end position="31"/>
    </location>
</feature>
<sequence>MKLIEEAGELSLNESIVIIIIVLINFNFRLLQAYRSRTFFSFPNHPCHAFCVIITMYITTSPSLLGATTPKLLSSSPSRTFVFPPSFTPYSSRNSLRSSLPRWSHRLHHVSPFTLRPPIRAVAPAIERFHREIANTGASPLLSRNS</sequence>
<protein>
    <submittedName>
        <fullName evidence="2">Uncharacterized protein</fullName>
    </submittedName>
</protein>
<keyword evidence="1" id="KW-0472">Membrane</keyword>
<reference evidence="2 3" key="1">
    <citation type="journal article" date="2023" name="Life. Sci Alliance">
        <title>Evolutionary insights into 3D genome organization and epigenetic landscape of Vigna mungo.</title>
        <authorList>
            <person name="Junaid A."/>
            <person name="Singh B."/>
            <person name="Bhatia S."/>
        </authorList>
    </citation>
    <scope>NUCLEOTIDE SEQUENCE [LARGE SCALE GENOMIC DNA]</scope>
    <source>
        <strain evidence="2">Urdbean</strain>
    </source>
</reference>
<dbReference type="EMBL" id="CP144694">
    <property type="protein sequence ID" value="WVZ02190.1"/>
    <property type="molecule type" value="Genomic_DNA"/>
</dbReference>
<accession>A0AAQ3N2D0</accession>
<dbReference type="Proteomes" id="UP001374535">
    <property type="component" value="Chromosome 7"/>
</dbReference>
<evidence type="ECO:0000313" key="2">
    <source>
        <dbReference type="EMBL" id="WVZ02190.1"/>
    </source>
</evidence>
<name>A0AAQ3N2D0_VIGMU</name>
<proteinExistence type="predicted"/>
<organism evidence="2 3">
    <name type="scientific">Vigna mungo</name>
    <name type="common">Black gram</name>
    <name type="synonym">Phaseolus mungo</name>
    <dbReference type="NCBI Taxonomy" id="3915"/>
    <lineage>
        <taxon>Eukaryota</taxon>
        <taxon>Viridiplantae</taxon>
        <taxon>Streptophyta</taxon>
        <taxon>Embryophyta</taxon>
        <taxon>Tracheophyta</taxon>
        <taxon>Spermatophyta</taxon>
        <taxon>Magnoliopsida</taxon>
        <taxon>eudicotyledons</taxon>
        <taxon>Gunneridae</taxon>
        <taxon>Pentapetalae</taxon>
        <taxon>rosids</taxon>
        <taxon>fabids</taxon>
        <taxon>Fabales</taxon>
        <taxon>Fabaceae</taxon>
        <taxon>Papilionoideae</taxon>
        <taxon>50 kb inversion clade</taxon>
        <taxon>NPAAA clade</taxon>
        <taxon>indigoferoid/millettioid clade</taxon>
        <taxon>Phaseoleae</taxon>
        <taxon>Vigna</taxon>
    </lineage>
</organism>
<evidence type="ECO:0000313" key="3">
    <source>
        <dbReference type="Proteomes" id="UP001374535"/>
    </source>
</evidence>
<dbReference type="AlphaFoldDB" id="A0AAQ3N2D0"/>
<evidence type="ECO:0000256" key="1">
    <source>
        <dbReference type="SAM" id="Phobius"/>
    </source>
</evidence>
<keyword evidence="1" id="KW-0812">Transmembrane</keyword>
<gene>
    <name evidence="2" type="ORF">V8G54_022996</name>
</gene>
<keyword evidence="3" id="KW-1185">Reference proteome</keyword>
<keyword evidence="1" id="KW-1133">Transmembrane helix</keyword>